<protein>
    <recommendedName>
        <fullName evidence="11 15">Leucyl/phenylalanyl-tRNA--protein transferase</fullName>
        <ecNumber evidence="10 15">2.3.2.6</ecNumber>
    </recommendedName>
    <alternativeName>
        <fullName evidence="12 15">L/F-transferase</fullName>
    </alternativeName>
    <alternativeName>
        <fullName evidence="13 15">Leucyltransferase</fullName>
    </alternativeName>
    <alternativeName>
        <fullName evidence="14 15">Phenyalanyltransferase</fullName>
    </alternativeName>
</protein>
<sequence>MTVYLLRRDELFFPHPEFADPDGLLAIGGDLSTERLILAYRSGIFPWYNNEPILWWSPPQRPLIFPMLFKMSRSLYQSLKKDIYKVSFDRNFISVIKGCATAPRRDSVGTWITPEMMEAYIKLHKLGYAHSVEVWFEGKIVGGLYGVSIGRAFFGESMFTLMKDASKVALACLVEHLIKNSFYFIDCQITNRHLLSLGAYELPRRVFLVLLDEALKKKDSIEWNKEPEPTSKTAKFLKEKLISRRIYEANSF</sequence>
<evidence type="ECO:0000256" key="7">
    <source>
        <dbReference type="ARBA" id="ARBA00051538"/>
    </source>
</evidence>
<dbReference type="NCBIfam" id="TIGR00667">
    <property type="entry name" value="aat"/>
    <property type="match status" value="1"/>
</dbReference>
<comment type="similarity">
    <text evidence="9 15">Belongs to the L/F-transferase family.</text>
</comment>
<dbReference type="PANTHER" id="PTHR30098:SF2">
    <property type="entry name" value="LEUCYL_PHENYLALANYL-TRNA--PROTEIN TRANSFERASE"/>
    <property type="match status" value="1"/>
</dbReference>
<evidence type="ECO:0000256" key="11">
    <source>
        <dbReference type="ARBA" id="ARBA00074372"/>
    </source>
</evidence>
<dbReference type="GO" id="GO:0008914">
    <property type="term" value="F:leucyl-tRNA--protein transferase activity"/>
    <property type="evidence" value="ECO:0007669"/>
    <property type="project" value="UniProtKB-UniRule"/>
</dbReference>
<dbReference type="AlphaFoldDB" id="A0A2J6WQS4"/>
<evidence type="ECO:0000256" key="5">
    <source>
        <dbReference type="ARBA" id="ARBA00050607"/>
    </source>
</evidence>
<dbReference type="Proteomes" id="UP000242288">
    <property type="component" value="Unassembled WGS sequence"/>
</dbReference>
<evidence type="ECO:0000256" key="2">
    <source>
        <dbReference type="ARBA" id="ARBA00022490"/>
    </source>
</evidence>
<dbReference type="Gene3D" id="3.30.70.3550">
    <property type="entry name" value="Leucyl/phenylalanyl-tRNA-protein transferase, N-terminal domain"/>
    <property type="match status" value="1"/>
</dbReference>
<gene>
    <name evidence="15" type="primary">aat</name>
    <name evidence="16" type="ORF">C0186_00310</name>
</gene>
<evidence type="ECO:0000256" key="15">
    <source>
        <dbReference type="HAMAP-Rule" id="MF_00688"/>
    </source>
</evidence>
<comment type="function">
    <text evidence="8 15">Functions in the N-end rule pathway of protein degradation where it conjugates Leu, Phe and, less efficiently, Met from aminoacyl-tRNAs to the N-termini of proteins containing an N-terminal arginine or lysine.</text>
</comment>
<comment type="caution">
    <text evidence="16">The sequence shown here is derived from an EMBL/GenBank/DDBJ whole genome shotgun (WGS) entry which is preliminary data.</text>
</comment>
<dbReference type="FunFam" id="3.40.630.70:FF:000001">
    <property type="entry name" value="Leucyl/phenylalanyl-tRNA--protein transferase"/>
    <property type="match status" value="1"/>
</dbReference>
<accession>A0A2J6WQS4</accession>
<comment type="catalytic activity">
    <reaction evidence="7 15">
        <text>N-terminal L-lysyl-[protein] + L-leucyl-tRNA(Leu) = N-terminal L-leucyl-L-lysyl-[protein] + tRNA(Leu) + H(+)</text>
        <dbReference type="Rhea" id="RHEA:12340"/>
        <dbReference type="Rhea" id="RHEA-COMP:9613"/>
        <dbReference type="Rhea" id="RHEA-COMP:9622"/>
        <dbReference type="Rhea" id="RHEA-COMP:12670"/>
        <dbReference type="Rhea" id="RHEA-COMP:12671"/>
        <dbReference type="ChEBI" id="CHEBI:15378"/>
        <dbReference type="ChEBI" id="CHEBI:65249"/>
        <dbReference type="ChEBI" id="CHEBI:78442"/>
        <dbReference type="ChEBI" id="CHEBI:78494"/>
        <dbReference type="ChEBI" id="CHEBI:133043"/>
        <dbReference type="EC" id="2.3.2.6"/>
    </reaction>
</comment>
<evidence type="ECO:0000256" key="14">
    <source>
        <dbReference type="ARBA" id="ARBA00083640"/>
    </source>
</evidence>
<evidence type="ECO:0000256" key="3">
    <source>
        <dbReference type="ARBA" id="ARBA00022679"/>
    </source>
</evidence>
<dbReference type="HAMAP" id="MF_00688">
    <property type="entry name" value="Leu_Phe_trans"/>
    <property type="match status" value="1"/>
</dbReference>
<dbReference type="SUPFAM" id="SSF55729">
    <property type="entry name" value="Acyl-CoA N-acyltransferases (Nat)"/>
    <property type="match status" value="1"/>
</dbReference>
<keyword evidence="2 15" id="KW-0963">Cytoplasm</keyword>
<evidence type="ECO:0000256" key="4">
    <source>
        <dbReference type="ARBA" id="ARBA00023315"/>
    </source>
</evidence>
<evidence type="ECO:0000256" key="12">
    <source>
        <dbReference type="ARBA" id="ARBA00077136"/>
    </source>
</evidence>
<name>A0A2J6WQS4_9BACT</name>
<dbReference type="EMBL" id="PNIO01000004">
    <property type="protein sequence ID" value="PMP72748.1"/>
    <property type="molecule type" value="Genomic_DNA"/>
</dbReference>
<evidence type="ECO:0000256" key="9">
    <source>
        <dbReference type="ARBA" id="ARBA00061535"/>
    </source>
</evidence>
<dbReference type="EC" id="2.3.2.6" evidence="10 15"/>
<keyword evidence="4 15" id="KW-0012">Acyltransferase</keyword>
<dbReference type="GO" id="GO:0030163">
    <property type="term" value="P:protein catabolic process"/>
    <property type="evidence" value="ECO:0007669"/>
    <property type="project" value="UniProtKB-UniRule"/>
</dbReference>
<evidence type="ECO:0000256" key="6">
    <source>
        <dbReference type="ARBA" id="ARBA00050652"/>
    </source>
</evidence>
<dbReference type="FunFam" id="3.30.70.3550:FF:000001">
    <property type="entry name" value="Leucyl/phenylalanyl-tRNA--protein transferase"/>
    <property type="match status" value="1"/>
</dbReference>
<evidence type="ECO:0000256" key="13">
    <source>
        <dbReference type="ARBA" id="ARBA00077165"/>
    </source>
</evidence>
<reference evidence="16 17" key="1">
    <citation type="submission" date="2018-01" db="EMBL/GenBank/DDBJ databases">
        <title>Metagenomic assembled genomes from two thermal pools in the Uzon Caldera, Kamchatka, Russia.</title>
        <authorList>
            <person name="Wilkins L."/>
            <person name="Ettinger C."/>
        </authorList>
    </citation>
    <scope>NUCLEOTIDE SEQUENCE [LARGE SCALE GENOMIC DNA]</scope>
    <source>
        <strain evidence="16">ZAV-04</strain>
    </source>
</reference>
<evidence type="ECO:0000313" key="17">
    <source>
        <dbReference type="Proteomes" id="UP000242288"/>
    </source>
</evidence>
<dbReference type="GO" id="GO:0005737">
    <property type="term" value="C:cytoplasm"/>
    <property type="evidence" value="ECO:0007669"/>
    <property type="project" value="UniProtKB-SubCell"/>
</dbReference>
<evidence type="ECO:0000256" key="8">
    <source>
        <dbReference type="ARBA" id="ARBA00054043"/>
    </source>
</evidence>
<evidence type="ECO:0000256" key="10">
    <source>
        <dbReference type="ARBA" id="ARBA00066767"/>
    </source>
</evidence>
<dbReference type="InterPro" id="IPR004616">
    <property type="entry name" value="Leu/Phe-tRNA_Trfase"/>
</dbReference>
<keyword evidence="3 15" id="KW-0808">Transferase</keyword>
<comment type="catalytic activity">
    <reaction evidence="5 15">
        <text>L-phenylalanyl-tRNA(Phe) + an N-terminal L-alpha-aminoacyl-[protein] = an N-terminal L-phenylalanyl-L-alpha-aminoacyl-[protein] + tRNA(Phe)</text>
        <dbReference type="Rhea" id="RHEA:43632"/>
        <dbReference type="Rhea" id="RHEA-COMP:9668"/>
        <dbReference type="Rhea" id="RHEA-COMP:9699"/>
        <dbReference type="Rhea" id="RHEA-COMP:10636"/>
        <dbReference type="Rhea" id="RHEA-COMP:10637"/>
        <dbReference type="ChEBI" id="CHEBI:78442"/>
        <dbReference type="ChEBI" id="CHEBI:78531"/>
        <dbReference type="ChEBI" id="CHEBI:78597"/>
        <dbReference type="ChEBI" id="CHEBI:83561"/>
        <dbReference type="EC" id="2.3.2.6"/>
    </reaction>
</comment>
<comment type="subcellular location">
    <subcellularLocation>
        <location evidence="1 15">Cytoplasm</location>
    </subcellularLocation>
</comment>
<dbReference type="Gene3D" id="3.40.630.70">
    <property type="entry name" value="Leucyl/phenylalanyl-tRNA-protein transferase, C-terminal domain"/>
    <property type="match status" value="1"/>
</dbReference>
<dbReference type="Pfam" id="PF03588">
    <property type="entry name" value="Leu_Phe_trans"/>
    <property type="match status" value="1"/>
</dbReference>
<dbReference type="InterPro" id="IPR016181">
    <property type="entry name" value="Acyl_CoA_acyltransferase"/>
</dbReference>
<evidence type="ECO:0000256" key="1">
    <source>
        <dbReference type="ARBA" id="ARBA00004496"/>
    </source>
</evidence>
<proteinExistence type="inferred from homology"/>
<dbReference type="InterPro" id="IPR042221">
    <property type="entry name" value="Leu/Phe-tRNA_Trfase_N"/>
</dbReference>
<organism evidence="16 17">
    <name type="scientific">Thermodesulfovibrio aggregans</name>
    <dbReference type="NCBI Taxonomy" id="86166"/>
    <lineage>
        <taxon>Bacteria</taxon>
        <taxon>Pseudomonadati</taxon>
        <taxon>Nitrospirota</taxon>
        <taxon>Thermodesulfovibrionia</taxon>
        <taxon>Thermodesulfovibrionales</taxon>
        <taxon>Thermodesulfovibrionaceae</taxon>
        <taxon>Thermodesulfovibrio</taxon>
    </lineage>
</organism>
<dbReference type="PANTHER" id="PTHR30098">
    <property type="entry name" value="LEUCYL/PHENYLALANYL-TRNA--PROTEIN TRANSFERASE"/>
    <property type="match status" value="1"/>
</dbReference>
<comment type="catalytic activity">
    <reaction evidence="6 15">
        <text>N-terminal L-arginyl-[protein] + L-leucyl-tRNA(Leu) = N-terminal L-leucyl-L-arginyl-[protein] + tRNA(Leu) + H(+)</text>
        <dbReference type="Rhea" id="RHEA:50416"/>
        <dbReference type="Rhea" id="RHEA-COMP:9613"/>
        <dbReference type="Rhea" id="RHEA-COMP:9622"/>
        <dbReference type="Rhea" id="RHEA-COMP:12672"/>
        <dbReference type="Rhea" id="RHEA-COMP:12673"/>
        <dbReference type="ChEBI" id="CHEBI:15378"/>
        <dbReference type="ChEBI" id="CHEBI:64719"/>
        <dbReference type="ChEBI" id="CHEBI:78442"/>
        <dbReference type="ChEBI" id="CHEBI:78494"/>
        <dbReference type="ChEBI" id="CHEBI:133044"/>
        <dbReference type="EC" id="2.3.2.6"/>
    </reaction>
</comment>
<dbReference type="InterPro" id="IPR042203">
    <property type="entry name" value="Leu/Phe-tRNA_Trfase_C"/>
</dbReference>
<evidence type="ECO:0000313" key="16">
    <source>
        <dbReference type="EMBL" id="PMP72748.1"/>
    </source>
</evidence>